<name>D6PBV6_9ARCH</name>
<evidence type="ECO:0008006" key="2">
    <source>
        <dbReference type="Google" id="ProtNLM"/>
    </source>
</evidence>
<reference evidence="1" key="1">
    <citation type="journal article" date="2010" name="ISME J.">
        <title>Metagenome of the Mediterranean deep chlorophyll maximum studied by direct and fosmid library 454 pyrosequencing.</title>
        <authorList>
            <person name="Ghai R."/>
            <person name="Martin-Cuadrado A.B."/>
            <person name="Molto A.G."/>
            <person name="Heredia I.G."/>
            <person name="Cabrera R."/>
            <person name="Martin J."/>
            <person name="Verdu M."/>
            <person name="Deschamps P."/>
            <person name="Moreira D."/>
            <person name="Lopez-Garcia P."/>
            <person name="Mira A."/>
            <person name="Rodriguez-Valera F."/>
        </authorList>
    </citation>
    <scope>NUCLEOTIDE SEQUENCE</scope>
</reference>
<dbReference type="EMBL" id="GU942970">
    <property type="protein sequence ID" value="ADD93207.1"/>
    <property type="molecule type" value="Genomic_DNA"/>
</dbReference>
<dbReference type="SUPFAM" id="SSF53659">
    <property type="entry name" value="Isocitrate/Isopropylmalate dehydrogenase-like"/>
    <property type="match status" value="1"/>
</dbReference>
<sequence length="64" mass="6877">MMMDYLGRKTNDDDLVAIGGLIDESVAEHLKAGTSLTYDLGGTTSCSDVGISIANRLTDKLKER</sequence>
<dbReference type="AlphaFoldDB" id="D6PBV6"/>
<organism evidence="1">
    <name type="scientific">uncultured archaeon MedDCM-OCT-S08-C282</name>
    <dbReference type="NCBI Taxonomy" id="743096"/>
    <lineage>
        <taxon>Archaea</taxon>
        <taxon>environmental samples</taxon>
    </lineage>
</organism>
<accession>D6PBV6</accession>
<evidence type="ECO:0000313" key="1">
    <source>
        <dbReference type="EMBL" id="ADD93207.1"/>
    </source>
</evidence>
<proteinExistence type="predicted"/>
<protein>
    <recommendedName>
        <fullName evidence="2">Isopropylmalate dehydrogenase-like domain-containing protein</fullName>
    </recommendedName>
</protein>
<dbReference type="Gene3D" id="3.40.718.10">
    <property type="entry name" value="Isopropylmalate Dehydrogenase"/>
    <property type="match status" value="1"/>
</dbReference>